<reference evidence="4" key="1">
    <citation type="submission" date="2023-10" db="EMBL/GenBank/DDBJ databases">
        <authorList>
            <person name="Chen Y."/>
            <person name="Shah S."/>
            <person name="Dougan E. K."/>
            <person name="Thang M."/>
            <person name="Chan C."/>
        </authorList>
    </citation>
    <scope>NUCLEOTIDE SEQUENCE [LARGE SCALE GENOMIC DNA]</scope>
</reference>
<dbReference type="PANTHER" id="PTHR11054">
    <property type="entry name" value="6-PHOSPHOGLUCONOLACTONASE"/>
    <property type="match status" value="1"/>
</dbReference>
<comment type="similarity">
    <text evidence="1 2">Belongs to the glucosamine/galactosamine-6-phosphate isomerase family. 6-phosphogluconolactonase subfamily.</text>
</comment>
<evidence type="ECO:0000313" key="5">
    <source>
        <dbReference type="Proteomes" id="UP001189429"/>
    </source>
</evidence>
<dbReference type="Pfam" id="PF01182">
    <property type="entry name" value="Glucosamine_iso"/>
    <property type="match status" value="1"/>
</dbReference>
<dbReference type="NCBIfam" id="TIGR01198">
    <property type="entry name" value="pgl"/>
    <property type="match status" value="1"/>
</dbReference>
<organism evidence="4 5">
    <name type="scientific">Prorocentrum cordatum</name>
    <dbReference type="NCBI Taxonomy" id="2364126"/>
    <lineage>
        <taxon>Eukaryota</taxon>
        <taxon>Sar</taxon>
        <taxon>Alveolata</taxon>
        <taxon>Dinophyceae</taxon>
        <taxon>Prorocentrales</taxon>
        <taxon>Prorocentraceae</taxon>
        <taxon>Prorocentrum</taxon>
    </lineage>
</organism>
<comment type="catalytic activity">
    <reaction evidence="2">
        <text>6-phospho-D-glucono-1,5-lactone + H2O = 6-phospho-D-gluconate + H(+)</text>
        <dbReference type="Rhea" id="RHEA:12556"/>
        <dbReference type="ChEBI" id="CHEBI:15377"/>
        <dbReference type="ChEBI" id="CHEBI:15378"/>
        <dbReference type="ChEBI" id="CHEBI:57955"/>
        <dbReference type="ChEBI" id="CHEBI:58759"/>
        <dbReference type="EC" id="3.1.1.31"/>
    </reaction>
</comment>
<sequence>MMGGLAEAVHGGKLVSVEWKKVVLVYVNHKCVPLDDAASNHRKALEIFADKVGLPRENIIAPGGSADGVHEAAAYEKKILSLPSEILPRNEEGTPVFDVLALGMGSDGHIGSLYPNRSEISRRDAYVLHVEQDGKPPSITLSLPVMNAAKEVVVLALGEKKAEALVKALKEDAGDNGASFPAQALHPQEDSTWILDTGAAKLL</sequence>
<dbReference type="SUPFAM" id="SSF100950">
    <property type="entry name" value="NagB/RpiA/CoA transferase-like"/>
    <property type="match status" value="1"/>
</dbReference>
<protein>
    <recommendedName>
        <fullName evidence="2">6-phosphogluconolactonase</fullName>
        <shortName evidence="2">6PGL</shortName>
        <ecNumber evidence="2">3.1.1.31</ecNumber>
    </recommendedName>
</protein>
<dbReference type="EMBL" id="CAUYUJ010021378">
    <property type="protein sequence ID" value="CAK0904240.1"/>
    <property type="molecule type" value="Genomic_DNA"/>
</dbReference>
<comment type="caution">
    <text evidence="4">The sequence shown here is derived from an EMBL/GenBank/DDBJ whole genome shotgun (WGS) entry which is preliminary data.</text>
</comment>
<accession>A0ABN9XVY6</accession>
<comment type="pathway">
    <text evidence="2">Carbohydrate degradation; pentose phosphate pathway; D-ribulose 5-phosphate from D-glucose 6-phosphate (oxidative stage): step 2/3.</text>
</comment>
<gene>
    <name evidence="4" type="ORF">PCOR1329_LOCUS80338</name>
</gene>
<name>A0ABN9XVY6_9DINO</name>
<dbReference type="InterPro" id="IPR005900">
    <property type="entry name" value="6-phosphogluconolactonase_DevB"/>
</dbReference>
<comment type="function">
    <text evidence="2">Hydrolysis of 6-phosphogluconolactone to 6-phosphogluconate.</text>
</comment>
<evidence type="ECO:0000313" key="4">
    <source>
        <dbReference type="EMBL" id="CAK0904240.1"/>
    </source>
</evidence>
<dbReference type="InterPro" id="IPR039104">
    <property type="entry name" value="6PGL"/>
</dbReference>
<dbReference type="InterPro" id="IPR006148">
    <property type="entry name" value="Glc/Gal-6P_isomerase"/>
</dbReference>
<evidence type="ECO:0000256" key="2">
    <source>
        <dbReference type="RuleBase" id="RU365095"/>
    </source>
</evidence>
<dbReference type="PANTHER" id="PTHR11054:SF0">
    <property type="entry name" value="6-PHOSPHOGLUCONOLACTONASE"/>
    <property type="match status" value="1"/>
</dbReference>
<keyword evidence="5" id="KW-1185">Reference proteome</keyword>
<evidence type="ECO:0000256" key="1">
    <source>
        <dbReference type="ARBA" id="ARBA00010662"/>
    </source>
</evidence>
<feature type="domain" description="Glucosamine/galactosamine-6-phosphate isomerase" evidence="3">
    <location>
        <begin position="12"/>
        <end position="192"/>
    </location>
</feature>
<keyword evidence="2" id="KW-0378">Hydrolase</keyword>
<dbReference type="Gene3D" id="3.40.50.1360">
    <property type="match status" value="1"/>
</dbReference>
<dbReference type="InterPro" id="IPR037171">
    <property type="entry name" value="NagB/RpiA_transferase-like"/>
</dbReference>
<proteinExistence type="inferred from homology"/>
<evidence type="ECO:0000259" key="3">
    <source>
        <dbReference type="Pfam" id="PF01182"/>
    </source>
</evidence>
<dbReference type="EC" id="3.1.1.31" evidence="2"/>
<dbReference type="Proteomes" id="UP001189429">
    <property type="component" value="Unassembled WGS sequence"/>
</dbReference>